<dbReference type="InterPro" id="IPR013792">
    <property type="entry name" value="RNA3'P_cycl/enolpyr_Trfase_a/b"/>
</dbReference>
<comment type="subcellular location">
    <subcellularLocation>
        <location evidence="1">Nucleus</location>
        <location evidence="1">Nucleolus</location>
    </subcellularLocation>
</comment>
<dbReference type="InterPro" id="IPR000228">
    <property type="entry name" value="RNA3'_term_phos_cyc"/>
</dbReference>
<evidence type="ECO:0000256" key="4">
    <source>
        <dbReference type="ARBA" id="ARBA00023242"/>
    </source>
</evidence>
<dbReference type="InterPro" id="IPR013791">
    <property type="entry name" value="RNA3'-term_phos_cycl_insert"/>
</dbReference>
<dbReference type="PANTHER" id="PTHR11096:SF1">
    <property type="entry name" value="RNA 3'-TERMINAL PHOSPHATE CYCLASE-LIKE PROTEIN"/>
    <property type="match status" value="1"/>
</dbReference>
<evidence type="ECO:0000259" key="5">
    <source>
        <dbReference type="Pfam" id="PF01137"/>
    </source>
</evidence>
<dbReference type="AlphaFoldDB" id="A0A7R9U6Q7"/>
<dbReference type="Gene3D" id="3.65.10.20">
    <property type="entry name" value="RNA 3'-terminal phosphate cyclase domain"/>
    <property type="match status" value="1"/>
</dbReference>
<dbReference type="Pfam" id="PF01137">
    <property type="entry name" value="RTC"/>
    <property type="match status" value="1"/>
</dbReference>
<feature type="domain" description="RNA 3'-terminal phosphate cyclase" evidence="5">
    <location>
        <begin position="6"/>
        <end position="329"/>
    </location>
</feature>
<accession>A0A7R9U6Q7</accession>
<dbReference type="SUPFAM" id="SSF55205">
    <property type="entry name" value="EPT/RTPC-like"/>
    <property type="match status" value="1"/>
</dbReference>
<evidence type="ECO:0000313" key="7">
    <source>
        <dbReference type="EMBL" id="CAD8256619.1"/>
    </source>
</evidence>
<evidence type="ECO:0000256" key="2">
    <source>
        <dbReference type="ARBA" id="ARBA00007089"/>
    </source>
</evidence>
<dbReference type="GO" id="GO:0000479">
    <property type="term" value="P:endonucleolytic cleavage of tricistronic rRNA transcript (SSU-rRNA, 5.8S rRNA, LSU-rRNA)"/>
    <property type="evidence" value="ECO:0007669"/>
    <property type="project" value="TreeGrafter"/>
</dbReference>
<feature type="domain" description="RNA 3'-terminal phosphate cyclase insert" evidence="6">
    <location>
        <begin position="177"/>
        <end position="275"/>
    </location>
</feature>
<dbReference type="PANTHER" id="PTHR11096">
    <property type="entry name" value="RNA 3' TERMINAL PHOSPHATE CYCLASE"/>
    <property type="match status" value="1"/>
</dbReference>
<dbReference type="InterPro" id="IPR016443">
    <property type="entry name" value="RNA3'_term_phos_cyc_type_2"/>
</dbReference>
<dbReference type="GO" id="GO:0004521">
    <property type="term" value="F:RNA endonuclease activity"/>
    <property type="evidence" value="ECO:0007669"/>
    <property type="project" value="TreeGrafter"/>
</dbReference>
<dbReference type="InterPro" id="IPR036553">
    <property type="entry name" value="RPTC_insert"/>
</dbReference>
<keyword evidence="3" id="KW-0690">Ribosome biogenesis</keyword>
<organism evidence="7">
    <name type="scientific">Pinguiococcus pyrenoidosus</name>
    <dbReference type="NCBI Taxonomy" id="172671"/>
    <lineage>
        <taxon>Eukaryota</taxon>
        <taxon>Sar</taxon>
        <taxon>Stramenopiles</taxon>
        <taxon>Ochrophyta</taxon>
        <taxon>Pinguiophyceae</taxon>
        <taxon>Pinguiochrysidales</taxon>
        <taxon>Pinguiochrysidaceae</taxon>
        <taxon>Pinguiococcus</taxon>
    </lineage>
</organism>
<dbReference type="InterPro" id="IPR023797">
    <property type="entry name" value="RNA3'_phos_cyclase_dom"/>
</dbReference>
<dbReference type="GO" id="GO:0005730">
    <property type="term" value="C:nucleolus"/>
    <property type="evidence" value="ECO:0007669"/>
    <property type="project" value="UniProtKB-SubCell"/>
</dbReference>
<comment type="similarity">
    <text evidence="2">Belongs to the RNA 3'-terminal cyclase family. Type 2 subfamily.</text>
</comment>
<evidence type="ECO:0008006" key="8">
    <source>
        <dbReference type="Google" id="ProtNLM"/>
    </source>
</evidence>
<dbReference type="InterPro" id="IPR020719">
    <property type="entry name" value="RNA3'_term_phos_cycl-like_CS"/>
</dbReference>
<name>A0A7R9U6Q7_9STRA</name>
<keyword evidence="4" id="KW-0539">Nucleus</keyword>
<dbReference type="EMBL" id="HBEA01007949">
    <property type="protein sequence ID" value="CAD8256619.1"/>
    <property type="molecule type" value="Transcribed_RNA"/>
</dbReference>
<sequence>MAPIRARGCGNFRQRLVAATLVGRPLRIDGIREDDEEPGLRDFEASFLRLLEKLCDGCRVEINETGTKLRYVPGLVTGGKVTHSCEGRAAGYFLEGIIPLALFAKRPLLLSLSGITNDDVDLGIDTLRTVTLPLLERFGAAGATLTVKRRGAPPKGGGLVVVSLPIVKELQPVDLTNVGLVKRIRGVAYTAKVSPQIANRLVDSARALLNRFLPDVWIYTDHYSGARSGGSPGFAVSIVAETTEGCMISSEAAAEGGTLPEDLGVETAAAVLDQVQAGGFIDEAHHSLCIMLMALTTEDVSRLRVGGLSEPAIRTLQLLRDVFGSVFRIRHDQDGSVLLSCLGNGFRNVAKSIA</sequence>
<dbReference type="InterPro" id="IPR037136">
    <property type="entry name" value="RNA3'_phos_cyclase_dom_sf"/>
</dbReference>
<dbReference type="Gene3D" id="3.30.360.20">
    <property type="entry name" value="RNA 3'-terminal phosphate cyclase, insert domain"/>
    <property type="match status" value="1"/>
</dbReference>
<reference evidence="7" key="1">
    <citation type="submission" date="2021-01" db="EMBL/GenBank/DDBJ databases">
        <authorList>
            <person name="Corre E."/>
            <person name="Pelletier E."/>
            <person name="Niang G."/>
            <person name="Scheremetjew M."/>
            <person name="Finn R."/>
            <person name="Kale V."/>
            <person name="Holt S."/>
            <person name="Cochrane G."/>
            <person name="Meng A."/>
            <person name="Brown T."/>
            <person name="Cohen L."/>
        </authorList>
    </citation>
    <scope>NUCLEOTIDE SEQUENCE</scope>
    <source>
        <strain evidence="7">CCMP2078</strain>
    </source>
</reference>
<protein>
    <recommendedName>
        <fullName evidence="8">RNA 3'-terminal-phosphate cyclase (ATP)</fullName>
    </recommendedName>
</protein>
<dbReference type="NCBIfam" id="TIGR03400">
    <property type="entry name" value="18S_RNA_Rcl1p"/>
    <property type="match status" value="1"/>
</dbReference>
<gene>
    <name evidence="7" type="ORF">PPYR1160_LOCUS6111</name>
</gene>
<evidence type="ECO:0000259" key="6">
    <source>
        <dbReference type="Pfam" id="PF05189"/>
    </source>
</evidence>
<proteinExistence type="inferred from homology"/>
<evidence type="ECO:0000256" key="3">
    <source>
        <dbReference type="ARBA" id="ARBA00022517"/>
    </source>
</evidence>
<evidence type="ECO:0000256" key="1">
    <source>
        <dbReference type="ARBA" id="ARBA00004604"/>
    </source>
</evidence>
<dbReference type="PROSITE" id="PS01287">
    <property type="entry name" value="RTC"/>
    <property type="match status" value="1"/>
</dbReference>
<dbReference type="Pfam" id="PF05189">
    <property type="entry name" value="RTC_insert"/>
    <property type="match status" value="1"/>
</dbReference>